<keyword evidence="4" id="KW-1185">Reference proteome</keyword>
<reference evidence="1 3" key="3">
    <citation type="journal article" date="2024" name="Syst. Appl. Microbiol.">
        <title>Helicobacter cappadocius sp. nov., from lizards: The first psychrotrophic Helicobacter species.</title>
        <authorList>
            <person name="Aydin F."/>
            <person name="Tarhane S."/>
            <person name="Karakaya E."/>
            <person name="Abay S."/>
            <person name="Kayman T."/>
            <person name="Guran O."/>
            <person name="Bozkurt E."/>
            <person name="Uzum N."/>
            <person name="Avci A."/>
            <person name="Olgun K."/>
            <person name="Jablonski D."/>
            <person name="Guran C."/>
            <person name="Burcin Saticioglu I."/>
        </authorList>
    </citation>
    <scope>NUCLEOTIDE SEQUENCE [LARGE SCALE GENOMIC DNA]</scope>
    <source>
        <strain evidence="1">Faydin-H75</strain>
        <strain evidence="3">faydin-H76</strain>
    </source>
</reference>
<evidence type="ECO:0000313" key="3">
    <source>
        <dbReference type="Proteomes" id="UP001177258"/>
    </source>
</evidence>
<organism evidence="2 3">
    <name type="scientific">Helicobacter cappadocius</name>
    <dbReference type="NCBI Taxonomy" id="3063998"/>
    <lineage>
        <taxon>Bacteria</taxon>
        <taxon>Pseudomonadati</taxon>
        <taxon>Campylobacterota</taxon>
        <taxon>Epsilonproteobacteria</taxon>
        <taxon>Campylobacterales</taxon>
        <taxon>Helicobacteraceae</taxon>
        <taxon>Helicobacter</taxon>
    </lineage>
</organism>
<reference evidence="2 4" key="1">
    <citation type="submission" date="2023-07" db="EMBL/GenBank/DDBJ databases">
        <title>Unpublished Manusciprt.</title>
        <authorList>
            <person name="Aydin F."/>
            <person name="Tarhane S."/>
            <person name="Saticioglu I.B."/>
            <person name="Karakaya E."/>
            <person name="Abay S."/>
            <person name="Guran O."/>
            <person name="Bozkurt E."/>
            <person name="Uzum N."/>
            <person name="Olgun K."/>
            <person name="Jablonski D."/>
        </authorList>
    </citation>
    <scope>NUCLEOTIDE SEQUENCE</scope>
    <source>
        <strain evidence="4">faydin-H75</strain>
        <strain evidence="2">Faydin-H76</strain>
    </source>
</reference>
<evidence type="ECO:0000313" key="2">
    <source>
        <dbReference type="EMBL" id="MDP2538666.1"/>
    </source>
</evidence>
<dbReference type="RefSeq" id="WP_305517624.1">
    <property type="nucleotide sequence ID" value="NZ_JAUPEV010000014.1"/>
</dbReference>
<name>A0AA90PIX2_9HELI</name>
<dbReference type="Proteomes" id="UP001177258">
    <property type="component" value="Unassembled WGS sequence"/>
</dbReference>
<evidence type="ECO:0008006" key="5">
    <source>
        <dbReference type="Google" id="ProtNLM"/>
    </source>
</evidence>
<sequence>MKKFILGSVISCAFFGASQLEALEVTVDPYGYLGALYNQGIESSPHSYIGLTARAGANFLLDNNWSLGLGAIGAWSVFNNDTIPGSNKPYDNTGDISDAFVKYNTDKLKFALGRYNTDFAEFDWIAGNIQGASIKIHDRGMNYWGIYMDSMLYNGYQYSGQQGNRIATELNSLVAYNSGGKKNKYVGGEVIAAGVDYTYKAFRISPFVLIDTQLPTTTKGVLVQVGAKAGYATSIGSGFYSTTLLRGMFQYGDTDGVAGDDISGLIWIDEAIKYKMFNFGAGFYAVIGADKKGSLYTFSDRTRFYGRGINSPGVPAIYFANDTITGYVFGGLEVNRVRLDAMVAFGNYQEYSLVADYKLWQHKNMKFNAGAGYVYAYSSKAPASIGNSSLIFFGKFSY</sequence>
<protein>
    <recommendedName>
        <fullName evidence="5">Outer membrane family protein</fullName>
    </recommendedName>
</protein>
<gene>
    <name evidence="1" type="ORF">Q5I04_07700</name>
    <name evidence="2" type="ORF">Q5I06_02565</name>
</gene>
<dbReference type="EMBL" id="JAUPEV010000014">
    <property type="protein sequence ID" value="MDO7253786.1"/>
    <property type="molecule type" value="Genomic_DNA"/>
</dbReference>
<dbReference type="Proteomes" id="UP001240777">
    <property type="component" value="Unassembled WGS sequence"/>
</dbReference>
<proteinExistence type="predicted"/>
<dbReference type="AlphaFoldDB" id="A0AA90PIX2"/>
<accession>A0AA90PIX2</accession>
<comment type="caution">
    <text evidence="2">The sequence shown here is derived from an EMBL/GenBank/DDBJ whole genome shotgun (WGS) entry which is preliminary data.</text>
</comment>
<evidence type="ECO:0000313" key="1">
    <source>
        <dbReference type="EMBL" id="MDO7253786.1"/>
    </source>
</evidence>
<evidence type="ECO:0000313" key="4">
    <source>
        <dbReference type="Proteomes" id="UP001240777"/>
    </source>
</evidence>
<dbReference type="EMBL" id="JAUYZK010000003">
    <property type="protein sequence ID" value="MDP2538666.1"/>
    <property type="molecule type" value="Genomic_DNA"/>
</dbReference>
<reference evidence="1" key="2">
    <citation type="submission" date="2023-07" db="EMBL/GenBank/DDBJ databases">
        <authorList>
            <person name="Aydin F."/>
            <person name="Tarhane S."/>
            <person name="Saticioglu I.B."/>
            <person name="Karakaya E."/>
            <person name="Abay S."/>
            <person name="Guran O."/>
            <person name="Bozkurt E."/>
            <person name="Uzum N."/>
            <person name="Olgun K."/>
            <person name="Jablonski D."/>
        </authorList>
    </citation>
    <scope>NUCLEOTIDE SEQUENCE</scope>
    <source>
        <strain evidence="1">Faydin-H75</strain>
    </source>
</reference>